<proteinExistence type="predicted"/>
<name>A0A507BIL0_9FUNG</name>
<feature type="region of interest" description="Disordered" evidence="1">
    <location>
        <begin position="76"/>
        <end position="120"/>
    </location>
</feature>
<dbReference type="EMBL" id="QEAN01000674">
    <property type="protein sequence ID" value="TPX30550.1"/>
    <property type="molecule type" value="Genomic_DNA"/>
</dbReference>
<reference evidence="2 3" key="1">
    <citation type="journal article" date="2019" name="Sci. Rep.">
        <title>Comparative genomics of chytrid fungi reveal insights into the obligate biotrophic and pathogenic lifestyle of Synchytrium endobioticum.</title>
        <authorList>
            <person name="van de Vossenberg B.T.L.H."/>
            <person name="Warris S."/>
            <person name="Nguyen H.D.T."/>
            <person name="van Gent-Pelzer M.P.E."/>
            <person name="Joly D.L."/>
            <person name="van de Geest H.C."/>
            <person name="Bonants P.J.M."/>
            <person name="Smith D.S."/>
            <person name="Levesque C.A."/>
            <person name="van der Lee T.A.J."/>
        </authorList>
    </citation>
    <scope>NUCLEOTIDE SEQUENCE [LARGE SCALE GENOMIC DNA]</scope>
    <source>
        <strain evidence="2 3">MB42</strain>
    </source>
</reference>
<dbReference type="VEuPathDB" id="FungiDB:SeMB42_g07904"/>
<feature type="non-terminal residue" evidence="2">
    <location>
        <position position="1"/>
    </location>
</feature>
<organism evidence="2 3">
    <name type="scientific">Synchytrium endobioticum</name>
    <dbReference type="NCBI Taxonomy" id="286115"/>
    <lineage>
        <taxon>Eukaryota</taxon>
        <taxon>Fungi</taxon>
        <taxon>Fungi incertae sedis</taxon>
        <taxon>Chytridiomycota</taxon>
        <taxon>Chytridiomycota incertae sedis</taxon>
        <taxon>Chytridiomycetes</taxon>
        <taxon>Synchytriales</taxon>
        <taxon>Synchytriaceae</taxon>
        <taxon>Synchytrium</taxon>
    </lineage>
</organism>
<evidence type="ECO:0000256" key="1">
    <source>
        <dbReference type="SAM" id="MobiDB-lite"/>
    </source>
</evidence>
<comment type="caution">
    <text evidence="2">The sequence shown here is derived from an EMBL/GenBank/DDBJ whole genome shotgun (WGS) entry which is preliminary data.</text>
</comment>
<protein>
    <submittedName>
        <fullName evidence="2">Uncharacterized protein</fullName>
    </submittedName>
</protein>
<accession>A0A507BIL0</accession>
<evidence type="ECO:0000313" key="3">
    <source>
        <dbReference type="Proteomes" id="UP000317494"/>
    </source>
</evidence>
<dbReference type="AlphaFoldDB" id="A0A507BIL0"/>
<sequence length="120" mass="13240">VWFEEWGPGGQQKKIRGSLEELASPLAKIKLNPTDLPAIPYFGLARAETEICEIKHDITKSREAGWEVADHSYCSFSQRPDPPSRVDRHGGSGGTHSAYGDYVMVPNDKSGPSRPSLCRD</sequence>
<gene>
    <name evidence="2" type="ORF">SeMB42_g07904</name>
</gene>
<evidence type="ECO:0000313" key="2">
    <source>
        <dbReference type="EMBL" id="TPX30550.1"/>
    </source>
</evidence>
<dbReference type="Proteomes" id="UP000317494">
    <property type="component" value="Unassembled WGS sequence"/>
</dbReference>
<keyword evidence="3" id="KW-1185">Reference proteome</keyword>